<accession>A0ABV2VUL3</accession>
<sequence>MTTLDGATVEVVRSYLLSAAEEMRATLIRTSFNPVIYEVHDFGMSMYDADLRLIAEATGLTFFLGANDFSLRKGVEYVGRENLHRGDVVLLNYPYWNAAHSYDATLFAPVFQPDPADESADG</sequence>
<dbReference type="InterPro" id="IPR003692">
    <property type="entry name" value="Hydantoinase_B"/>
</dbReference>
<evidence type="ECO:0000259" key="1">
    <source>
        <dbReference type="Pfam" id="PF02538"/>
    </source>
</evidence>
<dbReference type="EMBL" id="JBEXRX010000190">
    <property type="protein sequence ID" value="MEU0156471.1"/>
    <property type="molecule type" value="Genomic_DNA"/>
</dbReference>
<keyword evidence="3" id="KW-1185">Reference proteome</keyword>
<feature type="domain" description="Hydantoinase B/oxoprolinase" evidence="1">
    <location>
        <begin position="5"/>
        <end position="112"/>
    </location>
</feature>
<comment type="caution">
    <text evidence="2">The sequence shown here is derived from an EMBL/GenBank/DDBJ whole genome shotgun (WGS) entry which is preliminary data.</text>
</comment>
<evidence type="ECO:0000313" key="3">
    <source>
        <dbReference type="Proteomes" id="UP001550348"/>
    </source>
</evidence>
<dbReference type="Pfam" id="PF02538">
    <property type="entry name" value="Hydantoinase_B"/>
    <property type="match status" value="1"/>
</dbReference>
<organism evidence="2 3">
    <name type="scientific">Micromonospora fulviviridis</name>
    <dbReference type="NCBI Taxonomy" id="47860"/>
    <lineage>
        <taxon>Bacteria</taxon>
        <taxon>Bacillati</taxon>
        <taxon>Actinomycetota</taxon>
        <taxon>Actinomycetes</taxon>
        <taxon>Micromonosporales</taxon>
        <taxon>Micromonosporaceae</taxon>
        <taxon>Micromonospora</taxon>
    </lineage>
</organism>
<dbReference type="RefSeq" id="WP_355667980.1">
    <property type="nucleotide sequence ID" value="NZ_JBEXRX010000190.1"/>
</dbReference>
<reference evidence="2 3" key="1">
    <citation type="submission" date="2024-06" db="EMBL/GenBank/DDBJ databases">
        <title>The Natural Products Discovery Center: Release of the First 8490 Sequenced Strains for Exploring Actinobacteria Biosynthetic Diversity.</title>
        <authorList>
            <person name="Kalkreuter E."/>
            <person name="Kautsar S.A."/>
            <person name="Yang D."/>
            <person name="Bader C.D."/>
            <person name="Teijaro C.N."/>
            <person name="Fluegel L."/>
            <person name="Davis C.M."/>
            <person name="Simpson J.R."/>
            <person name="Lauterbach L."/>
            <person name="Steele A.D."/>
            <person name="Gui C."/>
            <person name="Meng S."/>
            <person name="Li G."/>
            <person name="Viehrig K."/>
            <person name="Ye F."/>
            <person name="Su P."/>
            <person name="Kiefer A.F."/>
            <person name="Nichols A."/>
            <person name="Cepeda A.J."/>
            <person name="Yan W."/>
            <person name="Fan B."/>
            <person name="Jiang Y."/>
            <person name="Adhikari A."/>
            <person name="Zheng C.-J."/>
            <person name="Schuster L."/>
            <person name="Cowan T.M."/>
            <person name="Smanski M.J."/>
            <person name="Chevrette M.G."/>
            <person name="De Carvalho L.P.S."/>
            <person name="Shen B."/>
        </authorList>
    </citation>
    <scope>NUCLEOTIDE SEQUENCE [LARGE SCALE GENOMIC DNA]</scope>
    <source>
        <strain evidence="2 3">NPDC006286</strain>
    </source>
</reference>
<dbReference type="Proteomes" id="UP001550348">
    <property type="component" value="Unassembled WGS sequence"/>
</dbReference>
<gene>
    <name evidence="2" type="ORF">ABZ071_32235</name>
</gene>
<evidence type="ECO:0000313" key="2">
    <source>
        <dbReference type="EMBL" id="MEU0156471.1"/>
    </source>
</evidence>
<feature type="non-terminal residue" evidence="2">
    <location>
        <position position="122"/>
    </location>
</feature>
<protein>
    <submittedName>
        <fullName evidence="2">Hydantoinase B/oxoprolinase family protein</fullName>
    </submittedName>
</protein>
<name>A0ABV2VUL3_9ACTN</name>
<proteinExistence type="predicted"/>